<evidence type="ECO:0008006" key="4">
    <source>
        <dbReference type="Google" id="ProtNLM"/>
    </source>
</evidence>
<feature type="region of interest" description="Disordered" evidence="1">
    <location>
        <begin position="270"/>
        <end position="311"/>
    </location>
</feature>
<evidence type="ECO:0000313" key="2">
    <source>
        <dbReference type="EMBL" id="RPD64582.1"/>
    </source>
</evidence>
<reference evidence="2" key="1">
    <citation type="journal article" date="2018" name="Genome Biol. Evol.">
        <title>Genomics and development of Lentinus tigrinus, a white-rot wood-decaying mushroom with dimorphic fruiting bodies.</title>
        <authorList>
            <person name="Wu B."/>
            <person name="Xu Z."/>
            <person name="Knudson A."/>
            <person name="Carlson A."/>
            <person name="Chen N."/>
            <person name="Kovaka S."/>
            <person name="LaButti K."/>
            <person name="Lipzen A."/>
            <person name="Pennachio C."/>
            <person name="Riley R."/>
            <person name="Schakwitz W."/>
            <person name="Umezawa K."/>
            <person name="Ohm R.A."/>
            <person name="Grigoriev I.V."/>
            <person name="Nagy L.G."/>
            <person name="Gibbons J."/>
            <person name="Hibbett D."/>
        </authorList>
    </citation>
    <scope>NUCLEOTIDE SEQUENCE [LARGE SCALE GENOMIC DNA]</scope>
    <source>
        <strain evidence="2">ALCF2SS1-6</strain>
    </source>
</reference>
<dbReference type="EMBL" id="ML122253">
    <property type="protein sequence ID" value="RPD64582.1"/>
    <property type="molecule type" value="Genomic_DNA"/>
</dbReference>
<dbReference type="Proteomes" id="UP000313359">
    <property type="component" value="Unassembled WGS sequence"/>
</dbReference>
<gene>
    <name evidence="2" type="ORF">L227DRAFT_607242</name>
</gene>
<organism evidence="2 3">
    <name type="scientific">Lentinus tigrinus ALCF2SS1-6</name>
    <dbReference type="NCBI Taxonomy" id="1328759"/>
    <lineage>
        <taxon>Eukaryota</taxon>
        <taxon>Fungi</taxon>
        <taxon>Dikarya</taxon>
        <taxon>Basidiomycota</taxon>
        <taxon>Agaricomycotina</taxon>
        <taxon>Agaricomycetes</taxon>
        <taxon>Polyporales</taxon>
        <taxon>Polyporaceae</taxon>
        <taxon>Lentinus</taxon>
    </lineage>
</organism>
<feature type="compositionally biased region" description="Acidic residues" evidence="1">
    <location>
        <begin position="56"/>
        <end position="66"/>
    </location>
</feature>
<proteinExistence type="predicted"/>
<feature type="region of interest" description="Disordered" evidence="1">
    <location>
        <begin position="172"/>
        <end position="194"/>
    </location>
</feature>
<feature type="compositionally biased region" description="Polar residues" evidence="1">
    <location>
        <begin position="31"/>
        <end position="40"/>
    </location>
</feature>
<feature type="compositionally biased region" description="Low complexity" evidence="1">
    <location>
        <begin position="107"/>
        <end position="116"/>
    </location>
</feature>
<evidence type="ECO:0000313" key="3">
    <source>
        <dbReference type="Proteomes" id="UP000313359"/>
    </source>
</evidence>
<feature type="region of interest" description="Disordered" evidence="1">
    <location>
        <begin position="1"/>
        <end position="128"/>
    </location>
</feature>
<accession>A0A5C2SLF9</accession>
<sequence length="385" mass="42359">MHGRGRSFTNEPALNVTYVFDSDEERERSRSPLSGSTAVQEPTPRRAERDSTYVPADDEGSDEDMYDGPTPSSYRKRPREEMSVGGEGQTAPKSARVGGKQDQAHQAGASTSASSSKTFPVPGPTFVRDNEEENREYIYVSSDGEVKPEQSSSPMRKKKRFKLAHRHTLPSVMLPPHKKSTGKEPAKKSGPVFDKPSLPVPSWFEDALHGIRRSFPTANMTVFCHEESCRWGVKCHLCDPPRELLVGPGSSLYNFRQHLTGIRHRLEPEATAGERTTSKAGQPAGAAAPSRSHANREAAPPRTPKKRKANVEDVVERFLKEMGLTGELADALRHVGISDEARMKALGQLSDALLDRLEKSLAEEGLDLSACLLVREGLKRRATAP</sequence>
<dbReference type="OrthoDB" id="2757857at2759"/>
<name>A0A5C2SLF9_9APHY</name>
<protein>
    <recommendedName>
        <fullName evidence="4">BED-type domain-containing protein</fullName>
    </recommendedName>
</protein>
<dbReference type="AlphaFoldDB" id="A0A5C2SLF9"/>
<keyword evidence="3" id="KW-1185">Reference proteome</keyword>
<evidence type="ECO:0000256" key="1">
    <source>
        <dbReference type="SAM" id="MobiDB-lite"/>
    </source>
</evidence>